<dbReference type="Proteomes" id="UP000241071">
    <property type="component" value="Segment"/>
</dbReference>
<reference evidence="2 3" key="1">
    <citation type="submission" date="2012-10" db="EMBL/GenBank/DDBJ databases">
        <title>Complete genome sequence of Moumouvirus goulette.</title>
        <authorList>
            <person name="Fournous G."/>
            <person name="Bougalmi M."/>
            <person name="Colson P."/>
        </authorList>
    </citation>
    <scope>NUCLEOTIDE SEQUENCE [LARGE SCALE GENOMIC DNA]</scope>
</reference>
<evidence type="ECO:0000313" key="2">
    <source>
        <dbReference type="EMBL" id="AGF85751.1"/>
    </source>
</evidence>
<feature type="compositionally biased region" description="Basic residues" evidence="1">
    <location>
        <begin position="405"/>
        <end position="415"/>
    </location>
</feature>
<dbReference type="Pfam" id="PF19073">
    <property type="entry name" value="DUF5769"/>
    <property type="match status" value="1"/>
</dbReference>
<evidence type="ECO:0000313" key="3">
    <source>
        <dbReference type="Proteomes" id="UP000241071"/>
    </source>
</evidence>
<feature type="compositionally biased region" description="Basic and acidic residues" evidence="1">
    <location>
        <begin position="374"/>
        <end position="390"/>
    </location>
</feature>
<accession>M1PNY2</accession>
<feature type="region of interest" description="Disordered" evidence="1">
    <location>
        <begin position="366"/>
        <end position="415"/>
    </location>
</feature>
<dbReference type="InterPro" id="IPR043908">
    <property type="entry name" value="DUF5769"/>
</dbReference>
<evidence type="ECO:0000256" key="1">
    <source>
        <dbReference type="SAM" id="MobiDB-lite"/>
    </source>
</evidence>
<name>M1PNY2_9VIRU</name>
<protein>
    <submittedName>
        <fullName evidence="2">Uncharacterized protein</fullName>
    </submittedName>
</protein>
<keyword evidence="3" id="KW-1185">Reference proteome</keyword>
<proteinExistence type="predicted"/>
<organism evidence="2 3">
    <name type="scientific">Moumouvirus goulette</name>
    <dbReference type="NCBI Taxonomy" id="1247379"/>
    <lineage>
        <taxon>Viruses</taxon>
        <taxon>Varidnaviria</taxon>
        <taxon>Bamfordvirae</taxon>
        <taxon>Nucleocytoviricota</taxon>
        <taxon>Megaviricetes</taxon>
        <taxon>Imitervirales</taxon>
        <taxon>Mimiviridae</taxon>
        <taxon>Megamimivirinae</taxon>
        <taxon>Moumouvirus</taxon>
        <taxon>Moumouvirus goulettemassiliense</taxon>
    </lineage>
</organism>
<dbReference type="EMBL" id="KC008572">
    <property type="protein sequence ID" value="AGF85751.1"/>
    <property type="molecule type" value="Genomic_DNA"/>
</dbReference>
<gene>
    <name evidence="2" type="ORF">glt_00948</name>
</gene>
<sequence length="415" mass="48132">MSTTIMSLATSAFRSAVKTTGCANISQIVSQVHGFNIDFSETEQEFVHRERRLMAREVFQRMKIFNDTFQNVLDHEFYRCDLESTNLDLAKEMLSNLPKIRYAIPTPAVYCQGGYYRDFFAGIKNFNDIDLKFPCIEFAELFIKHCITGPFETKTEASGYSSGCISIELTHKDFSHIKLPIDLGYLNDREYFPQYFDMDVNMLLSTLDVDDPEFMNSLQVANPDCDLQTALDHCMAKTFVVFSKHGKSVLTHDHLPITAVYDEDGLISGLAFNMHTFHNDCIHDSRSKKLRMRVEKMQQRGWTRLNSDCQNPFCVLASSKLVADLQAYDERKKEQKLAEKIRKLKNRQQRLQDSILMSMSRIPGYIPRKTGNRLSHESRVRGHQKDLLRKERVKAKKQSLEQFKSKKSRKHVQFE</sequence>